<dbReference type="RefSeq" id="WP_098503331.1">
    <property type="nucleotide sequence ID" value="NZ_PDJQ01000001.1"/>
</dbReference>
<sequence length="150" mass="16965">MSCDSEIAETLRRAGFRLTPQRLVIVRALRHGGRHMSAAEIAEEVHREHPFVDLSTVYRTLDALKRMRLVTSTDMGSGDVLFEWSPEAPHHHLICSACGRVDEIGPEYFRELEERLLQELGFAADMHHFAVFGLCRECRASAEASDDDEA</sequence>
<dbReference type="InterPro" id="IPR036388">
    <property type="entry name" value="WH-like_DNA-bd_sf"/>
</dbReference>
<keyword evidence="7" id="KW-0479">Metal-binding</keyword>
<dbReference type="AlphaFoldDB" id="A0A2A9HFN5"/>
<evidence type="ECO:0000256" key="2">
    <source>
        <dbReference type="ARBA" id="ARBA00022491"/>
    </source>
</evidence>
<evidence type="ECO:0000256" key="1">
    <source>
        <dbReference type="ARBA" id="ARBA00007957"/>
    </source>
</evidence>
<comment type="cofactor">
    <cofactor evidence="8">
        <name>Mn(2+)</name>
        <dbReference type="ChEBI" id="CHEBI:29035"/>
    </cofactor>
    <cofactor evidence="8">
        <name>Fe(2+)</name>
        <dbReference type="ChEBI" id="CHEBI:29033"/>
    </cofactor>
    <text evidence="8">Binds 1 Mn(2+) or Fe(2+) ion per subunit.</text>
</comment>
<keyword evidence="5" id="KW-0238">DNA-binding</keyword>
<dbReference type="InterPro" id="IPR036390">
    <property type="entry name" value="WH_DNA-bd_sf"/>
</dbReference>
<dbReference type="PANTHER" id="PTHR33202">
    <property type="entry name" value="ZINC UPTAKE REGULATION PROTEIN"/>
    <property type="match status" value="1"/>
</dbReference>
<comment type="similarity">
    <text evidence="1">Belongs to the Fur family.</text>
</comment>
<dbReference type="CDD" id="cd07153">
    <property type="entry name" value="Fur_like"/>
    <property type="match status" value="1"/>
</dbReference>
<dbReference type="GO" id="GO:0003700">
    <property type="term" value="F:DNA-binding transcription factor activity"/>
    <property type="evidence" value="ECO:0007669"/>
    <property type="project" value="InterPro"/>
</dbReference>
<dbReference type="GO" id="GO:0000976">
    <property type="term" value="F:transcription cis-regulatory region binding"/>
    <property type="evidence" value="ECO:0007669"/>
    <property type="project" value="TreeGrafter"/>
</dbReference>
<accession>A0A2A9HFN5</accession>
<dbReference type="Gene3D" id="3.30.1490.190">
    <property type="match status" value="1"/>
</dbReference>
<feature type="binding site" evidence="7">
    <location>
        <position position="135"/>
    </location>
    <ligand>
        <name>Zn(2+)</name>
        <dbReference type="ChEBI" id="CHEBI:29105"/>
    </ligand>
</feature>
<feature type="binding site" evidence="8">
    <location>
        <position position="127"/>
    </location>
    <ligand>
        <name>Fe cation</name>
        <dbReference type="ChEBI" id="CHEBI:24875"/>
    </ligand>
</feature>
<keyword evidence="6" id="KW-0804">Transcription</keyword>
<evidence type="ECO:0000256" key="3">
    <source>
        <dbReference type="ARBA" id="ARBA00022833"/>
    </source>
</evidence>
<feature type="binding site" evidence="7">
    <location>
        <position position="138"/>
    </location>
    <ligand>
        <name>Zn(2+)</name>
        <dbReference type="ChEBI" id="CHEBI:29105"/>
    </ligand>
</feature>
<feature type="binding site" evidence="7">
    <location>
        <position position="95"/>
    </location>
    <ligand>
        <name>Zn(2+)</name>
        <dbReference type="ChEBI" id="CHEBI:29105"/>
    </ligand>
</feature>
<dbReference type="Pfam" id="PF01475">
    <property type="entry name" value="FUR"/>
    <property type="match status" value="1"/>
</dbReference>
<feature type="binding site" evidence="7">
    <location>
        <position position="98"/>
    </location>
    <ligand>
        <name>Zn(2+)</name>
        <dbReference type="ChEBI" id="CHEBI:29105"/>
    </ligand>
</feature>
<dbReference type="GO" id="GO:1900376">
    <property type="term" value="P:regulation of secondary metabolite biosynthetic process"/>
    <property type="evidence" value="ECO:0007669"/>
    <property type="project" value="TreeGrafter"/>
</dbReference>
<keyword evidence="4" id="KW-0805">Transcription regulation</keyword>
<comment type="cofactor">
    <cofactor evidence="7">
        <name>Zn(2+)</name>
        <dbReference type="ChEBI" id="CHEBI:29105"/>
    </cofactor>
    <text evidence="7">Binds 1 zinc ion per subunit.</text>
</comment>
<proteinExistence type="inferred from homology"/>
<dbReference type="Proteomes" id="UP000223071">
    <property type="component" value="Unassembled WGS sequence"/>
</dbReference>
<keyword evidence="3 7" id="KW-0862">Zinc</keyword>
<keyword evidence="10" id="KW-1185">Reference proteome</keyword>
<dbReference type="InterPro" id="IPR002481">
    <property type="entry name" value="FUR"/>
</dbReference>
<dbReference type="GO" id="GO:0045892">
    <property type="term" value="P:negative regulation of DNA-templated transcription"/>
    <property type="evidence" value="ECO:0007669"/>
    <property type="project" value="TreeGrafter"/>
</dbReference>
<evidence type="ECO:0000256" key="6">
    <source>
        <dbReference type="ARBA" id="ARBA00023163"/>
    </source>
</evidence>
<dbReference type="EMBL" id="PDJQ01000001">
    <property type="protein sequence ID" value="PFG73900.1"/>
    <property type="molecule type" value="Genomic_DNA"/>
</dbReference>
<evidence type="ECO:0000256" key="8">
    <source>
        <dbReference type="PIRSR" id="PIRSR602481-2"/>
    </source>
</evidence>
<evidence type="ECO:0000313" key="9">
    <source>
        <dbReference type="EMBL" id="PFG73900.1"/>
    </source>
</evidence>
<dbReference type="SUPFAM" id="SSF46785">
    <property type="entry name" value="Winged helix' DNA-binding domain"/>
    <property type="match status" value="1"/>
</dbReference>
<dbReference type="PANTHER" id="PTHR33202:SF7">
    <property type="entry name" value="FERRIC UPTAKE REGULATION PROTEIN"/>
    <property type="match status" value="1"/>
</dbReference>
<name>A0A2A9HFN5_TEPT2</name>
<dbReference type="InterPro" id="IPR043135">
    <property type="entry name" value="Fur_C"/>
</dbReference>
<protein>
    <submittedName>
        <fullName evidence="9">Fur family ferric uptake transcriptional regulator</fullName>
    </submittedName>
</protein>
<evidence type="ECO:0000256" key="5">
    <source>
        <dbReference type="ARBA" id="ARBA00023125"/>
    </source>
</evidence>
<reference evidence="9 10" key="1">
    <citation type="submission" date="2017-09" db="EMBL/GenBank/DDBJ databases">
        <title>Sequencing the genomes of two abundant thermophiles in Great Basin hot springs: Thermocrinis jamiesonii and novel Chloroflexi Thermoflexus hugenholtzii.</title>
        <authorList>
            <person name="Hedlund B."/>
        </authorList>
    </citation>
    <scope>NUCLEOTIDE SEQUENCE [LARGE SCALE GENOMIC DNA]</scope>
    <source>
        <strain evidence="9 10">G233</strain>
    </source>
</reference>
<gene>
    <name evidence="9" type="ORF">A9A59_1106</name>
</gene>
<evidence type="ECO:0000313" key="10">
    <source>
        <dbReference type="Proteomes" id="UP000223071"/>
    </source>
</evidence>
<organism evidence="9 10">
    <name type="scientific">Tepidiforma thermophila (strain KCTC 52669 / CGMCC 1.13589 / G233)</name>
    <dbReference type="NCBI Taxonomy" id="2761530"/>
    <lineage>
        <taxon>Bacteria</taxon>
        <taxon>Bacillati</taxon>
        <taxon>Chloroflexota</taxon>
        <taxon>Tepidiformia</taxon>
        <taxon>Tepidiformales</taxon>
        <taxon>Tepidiformaceae</taxon>
        <taxon>Tepidiforma</taxon>
    </lineage>
</organism>
<evidence type="ECO:0000256" key="7">
    <source>
        <dbReference type="PIRSR" id="PIRSR602481-1"/>
    </source>
</evidence>
<dbReference type="GO" id="GO:0008270">
    <property type="term" value="F:zinc ion binding"/>
    <property type="evidence" value="ECO:0007669"/>
    <property type="project" value="TreeGrafter"/>
</dbReference>
<comment type="caution">
    <text evidence="9">The sequence shown here is derived from an EMBL/GenBank/DDBJ whole genome shotgun (WGS) entry which is preliminary data.</text>
</comment>
<dbReference type="Gene3D" id="1.10.10.10">
    <property type="entry name" value="Winged helix-like DNA-binding domain superfamily/Winged helix DNA-binding domain"/>
    <property type="match status" value="1"/>
</dbReference>
<keyword evidence="2" id="KW-0678">Repressor</keyword>
<keyword evidence="8" id="KW-0408">Iron</keyword>
<evidence type="ECO:0000256" key="4">
    <source>
        <dbReference type="ARBA" id="ARBA00023015"/>
    </source>
</evidence>